<feature type="compositionally biased region" description="Low complexity" evidence="1">
    <location>
        <begin position="231"/>
        <end position="255"/>
    </location>
</feature>
<organism evidence="3">
    <name type="scientific">Fonticula alba</name>
    <name type="common">Slime mold</name>
    <dbReference type="NCBI Taxonomy" id="691883"/>
    <lineage>
        <taxon>Eukaryota</taxon>
        <taxon>Rotosphaerida</taxon>
        <taxon>Fonticulaceae</taxon>
        <taxon>Fonticula</taxon>
    </lineage>
</organism>
<dbReference type="PANTHER" id="PTHR47219">
    <property type="entry name" value="RAB GTPASE-ACTIVATING PROTEIN 1-LIKE"/>
    <property type="match status" value="1"/>
</dbReference>
<dbReference type="GO" id="GO:0005096">
    <property type="term" value="F:GTPase activator activity"/>
    <property type="evidence" value="ECO:0007669"/>
    <property type="project" value="TreeGrafter"/>
</dbReference>
<dbReference type="SMART" id="SM00164">
    <property type="entry name" value="TBC"/>
    <property type="match status" value="1"/>
</dbReference>
<dbReference type="eggNOG" id="KOG4347">
    <property type="taxonomic scope" value="Eukaryota"/>
</dbReference>
<dbReference type="Gene3D" id="1.10.472.80">
    <property type="entry name" value="Ypt/Rab-GAP domain of gyp1p, domain 3"/>
    <property type="match status" value="1"/>
</dbReference>
<feature type="region of interest" description="Disordered" evidence="1">
    <location>
        <begin position="689"/>
        <end position="750"/>
    </location>
</feature>
<accession>A0A058ZFT0</accession>
<protein>
    <recommendedName>
        <fullName evidence="2">Rab-GAP TBC domain-containing protein</fullName>
    </recommendedName>
</protein>
<proteinExistence type="predicted"/>
<feature type="region of interest" description="Disordered" evidence="1">
    <location>
        <begin position="646"/>
        <end position="674"/>
    </location>
</feature>
<dbReference type="InterPro" id="IPR000195">
    <property type="entry name" value="Rab-GAP-TBC_dom"/>
</dbReference>
<dbReference type="InterPro" id="IPR050302">
    <property type="entry name" value="Rab_GAP_TBC_domain"/>
</dbReference>
<feature type="compositionally biased region" description="Low complexity" evidence="1">
    <location>
        <begin position="311"/>
        <end position="327"/>
    </location>
</feature>
<keyword evidence="4" id="KW-1185">Reference proteome</keyword>
<evidence type="ECO:0000313" key="4">
    <source>
        <dbReference type="Proteomes" id="UP000030693"/>
    </source>
</evidence>
<dbReference type="InterPro" id="IPR035969">
    <property type="entry name" value="Rab-GAP_TBC_sf"/>
</dbReference>
<feature type="compositionally biased region" description="Low complexity" evidence="1">
    <location>
        <begin position="535"/>
        <end position="550"/>
    </location>
</feature>
<name>A0A058ZFT0_FONAL</name>
<evidence type="ECO:0000256" key="1">
    <source>
        <dbReference type="SAM" id="MobiDB-lite"/>
    </source>
</evidence>
<dbReference type="Gene3D" id="1.10.8.270">
    <property type="entry name" value="putative rabgap domain of human tbc1 domain family member 14 like domains"/>
    <property type="match status" value="1"/>
</dbReference>
<dbReference type="RefSeq" id="XP_009492512.1">
    <property type="nucleotide sequence ID" value="XM_009494237.1"/>
</dbReference>
<feature type="region of interest" description="Disordered" evidence="1">
    <location>
        <begin position="419"/>
        <end position="466"/>
    </location>
</feature>
<feature type="compositionally biased region" description="Polar residues" evidence="1">
    <location>
        <begin position="581"/>
        <end position="594"/>
    </location>
</feature>
<dbReference type="OrthoDB" id="294251at2759"/>
<feature type="compositionally biased region" description="Gly residues" evidence="1">
    <location>
        <begin position="696"/>
        <end position="710"/>
    </location>
</feature>
<feature type="compositionally biased region" description="Low complexity" evidence="1">
    <location>
        <begin position="140"/>
        <end position="155"/>
    </location>
</feature>
<feature type="region of interest" description="Disordered" evidence="1">
    <location>
        <begin position="136"/>
        <end position="155"/>
    </location>
</feature>
<feature type="region of interest" description="Disordered" evidence="1">
    <location>
        <begin position="186"/>
        <end position="396"/>
    </location>
</feature>
<feature type="domain" description="Rab-GAP TBC" evidence="2">
    <location>
        <begin position="1536"/>
        <end position="1733"/>
    </location>
</feature>
<dbReference type="Proteomes" id="UP000030693">
    <property type="component" value="Unassembled WGS sequence"/>
</dbReference>
<gene>
    <name evidence="3" type="ORF">H696_00389</name>
</gene>
<dbReference type="Pfam" id="PF00566">
    <property type="entry name" value="RabGAP-TBC"/>
    <property type="match status" value="1"/>
</dbReference>
<feature type="compositionally biased region" description="Low complexity" evidence="1">
    <location>
        <begin position="363"/>
        <end position="387"/>
    </location>
</feature>
<sequence>MWIFPIKIDSADQPGAWSEIEENSLFLLQERQSTPLTVKSLAARLLGTSPYSTSPTAGASGGRGSAPLSAKDVAFRISSGDDSQFRFRILLRHRSCKFVVSVANTLEAIRVDWTWIEQVPFRKVSEVMMISTSPIDGTSPTASFPGPATGAAPTSAEVMSMPGPGTSAAFATAALAASGLEIPTASPGLASRSVSGRFRDTPPSPFRTSDDAHAPPTSSSLSFQLLADAAGPSTPGSGPPSHTSLPVPECPTSGGSPPGGGPSVGGQPEPDCSSHHHHHQQQQQQQQPAPPTPATIAANRPLTKKLSSTESPSCSLPGSPSLPLMADTGDDSLDLAAGGDPRDADDTQTFRPHTRFHLGPDPSASLSTASTSASASSSVGALAAGGHPSHHHSAPGVGQCAPCGSTFHTPTCPACVPTPGPGQRPAGPSGNKAIQSVVSPPISAMPSSSLSPPTPPPSAGPAWARRRSSLDLTELLTSLPAEDALGAGRIAGHRQSTAPLPVRGHAAAMAATTAAEQQQQRELFYAFVPSPPSSRSSLSEALLRDASPAGGAPPPPSDRRSSLGLSHMPPPGSSDAPPPSQVASTTPRPGSVSTAADAGPMPFPGFNEHIDLWLLKLFTTKAHGDESDESLIHELTANMGVETAEARATGRSAAVAPPEPEPGDLQRPSHHPAPALAAAGHDLFASPQDLAYEAPGSGGAAGGPSRGSSGGVPLRAESSGGSARQSELDTPPSSYIPTPSLLRANSGPSGGMARPFSAIYPSTGVGLHAGGASLHGSPYVDGSANGGVGPGGLLRPLSLHQDAFFRPSREPDSPSSIGSSDLGLSPPGSATGDRLPPSLIHRHGSFDLGQGELRLSASGPLLPVTGAGSPTYPVALPAHLLGPGGRPLSASFRSPGPGLSPLAAATGLVPHHRSNSLGTLAPGAGSLGPPGRAYSPTALIPGGMAGPGALAGDQSSDSVALGPAPVPVSAPAPAVTLQLPKAFQQAFSCHPTTLVLDILDAEFRSAPATLVLTPECVMLMNEAGATERVYFISVESVFLTSEGRQICLFRGTPVLFSLVPTGSGGTSASGGSIDAARLVEHLRLLCDIAARRLSRGTEADYSNPVERFLTGDHGLDVPHMAAPRRNILPHVMATASSPVALFRPDSTADGRLLSPHVAPPTVTGMGFDQLNASNGAAGYEIAAPGDMLLLGPGGGPGGYGYSPSTLMGAGSDLAVDRLLQSADFDHHPTDLGLGPPPHMADLASSAHAHASPLHAPHSEILSPKGFSFEQLKLVTTCQLQRSLFRLPPEEQLFSHRRASLLIPEDNHFLYGHIFLWSRFLTFISDEITSFGKPSGSWSDIAFKAPITIYTRTKNKLIQIRDPRGGNELQDSLLLHLRSVCYPYSSSMAQMAAQRSTNGTPASSMPPPGGVPSGVAAAWHSPSHLAAAYGGPGGGGPASSPTLADPFLYLPRAGGLPSPDVSFHPLGLLPTITAAGTVSTKTLNDYFPPDSTSGLEPSESELEASNQRWEAIMKGTHLGSGCLYRSLSLVSDCCIHGIPSHLRPTIWMRLSGSWIDRPSDEYYLNLLEGNRNKHTPTLDEIEMDLHRSLPEHPAFQSDVGISSLRRVLTAYSWRNPSLGYCQSMNIIASVLLLQLPEPGASGALAPPPPFSPSFPLPSHRILPSYYTKSMIGAVVDQHVFRYLVFRELPCLFRHLDQRGVDLNLLSVPWFVCLYLNAVPLASALRVMDMFFLEGPRFLFVFGLAVLKHNQKRIIALQDDDEIIHLLKDFFSGLRDDAQQKTLTTILADATSKQFRSITYDIINKLRGKYRLEVACKIESTSRKSQLRTIETAGVAPSLSFGDMGAIYDLVKRVKFEHNTLESRHISERYGT</sequence>
<dbReference type="GO" id="GO:0031267">
    <property type="term" value="F:small GTPase binding"/>
    <property type="evidence" value="ECO:0007669"/>
    <property type="project" value="TreeGrafter"/>
</dbReference>
<feature type="compositionally biased region" description="Low complexity" evidence="1">
    <location>
        <begin position="439"/>
        <end position="451"/>
    </location>
</feature>
<evidence type="ECO:0000259" key="2">
    <source>
        <dbReference type="PROSITE" id="PS50086"/>
    </source>
</evidence>
<dbReference type="PANTHER" id="PTHR47219:SF20">
    <property type="entry name" value="TBC1 DOMAIN FAMILY MEMBER 2B"/>
    <property type="match status" value="1"/>
</dbReference>
<feature type="compositionally biased region" description="Low complexity" evidence="1">
    <location>
        <begin position="813"/>
        <end position="829"/>
    </location>
</feature>
<dbReference type="SUPFAM" id="SSF47923">
    <property type="entry name" value="Ypt/Rab-GAP domain of gyp1p"/>
    <property type="match status" value="2"/>
</dbReference>
<dbReference type="STRING" id="691883.A0A058ZFT0"/>
<dbReference type="PROSITE" id="PS50086">
    <property type="entry name" value="TBC_RABGAP"/>
    <property type="match status" value="1"/>
</dbReference>
<reference evidence="3" key="1">
    <citation type="submission" date="2013-04" db="EMBL/GenBank/DDBJ databases">
        <title>The Genome Sequence of Fonticula alba ATCC 38817.</title>
        <authorList>
            <consortium name="The Broad Institute Genomics Platform"/>
            <person name="Russ C."/>
            <person name="Cuomo C."/>
            <person name="Burger G."/>
            <person name="Gray M.W."/>
            <person name="Holland P.W.H."/>
            <person name="King N."/>
            <person name="Lang F.B.F."/>
            <person name="Roger A.J."/>
            <person name="Ruiz-Trillo I."/>
            <person name="Brown M."/>
            <person name="Walker B."/>
            <person name="Young S."/>
            <person name="Zeng Q."/>
            <person name="Gargeya S."/>
            <person name="Fitzgerald M."/>
            <person name="Haas B."/>
            <person name="Abouelleil A."/>
            <person name="Allen A.W."/>
            <person name="Alvarado L."/>
            <person name="Arachchi H.M."/>
            <person name="Berlin A.M."/>
            <person name="Chapman S.B."/>
            <person name="Gainer-Dewar J."/>
            <person name="Goldberg J."/>
            <person name="Griggs A."/>
            <person name="Gujja S."/>
            <person name="Hansen M."/>
            <person name="Howarth C."/>
            <person name="Imamovic A."/>
            <person name="Ireland A."/>
            <person name="Larimer J."/>
            <person name="McCowan C."/>
            <person name="Murphy C."/>
            <person name="Pearson M."/>
            <person name="Poon T.W."/>
            <person name="Priest M."/>
            <person name="Roberts A."/>
            <person name="Saif S."/>
            <person name="Shea T."/>
            <person name="Sisk P."/>
            <person name="Sykes S."/>
            <person name="Wortman J."/>
            <person name="Nusbaum C."/>
            <person name="Birren B."/>
        </authorList>
    </citation>
    <scope>NUCLEOTIDE SEQUENCE [LARGE SCALE GENOMIC DNA]</scope>
    <source>
        <strain evidence="3">ATCC 38817</strain>
    </source>
</reference>
<feature type="region of interest" description="Disordered" evidence="1">
    <location>
        <begin position="535"/>
        <end position="600"/>
    </location>
</feature>
<feature type="compositionally biased region" description="Pro residues" evidence="1">
    <location>
        <begin position="568"/>
        <end position="580"/>
    </location>
</feature>
<dbReference type="GeneID" id="20525114"/>
<feature type="region of interest" description="Disordered" evidence="1">
    <location>
        <begin position="805"/>
        <end position="843"/>
    </location>
</feature>
<evidence type="ECO:0000313" key="3">
    <source>
        <dbReference type="EMBL" id="KCV72811.1"/>
    </source>
</evidence>
<dbReference type="EMBL" id="KB932201">
    <property type="protein sequence ID" value="KCV72811.1"/>
    <property type="molecule type" value="Genomic_DNA"/>
</dbReference>